<proteinExistence type="inferred from homology"/>
<gene>
    <name evidence="6" type="ORF">CBF28_01320</name>
</gene>
<dbReference type="SUPFAM" id="SSF51419">
    <property type="entry name" value="PLP-binding barrel"/>
    <property type="match status" value="1"/>
</dbReference>
<dbReference type="GeneID" id="95579786"/>
<keyword evidence="7" id="KW-1185">Reference proteome</keyword>
<evidence type="ECO:0000313" key="6">
    <source>
        <dbReference type="EMBL" id="RSU16856.1"/>
    </source>
</evidence>
<dbReference type="HAMAP" id="MF_02087">
    <property type="entry name" value="PLP_homeostasis"/>
    <property type="match status" value="1"/>
</dbReference>
<evidence type="ECO:0000256" key="3">
    <source>
        <dbReference type="PIRSR" id="PIRSR004848-1"/>
    </source>
</evidence>
<dbReference type="Pfam" id="PF01168">
    <property type="entry name" value="Ala_racemase_N"/>
    <property type="match status" value="1"/>
</dbReference>
<dbReference type="PANTHER" id="PTHR10146:SF14">
    <property type="entry name" value="PYRIDOXAL PHOSPHATE HOMEOSTASIS PROTEIN"/>
    <property type="match status" value="1"/>
</dbReference>
<dbReference type="OrthoDB" id="9804072at2"/>
<evidence type="ECO:0000256" key="4">
    <source>
        <dbReference type="RuleBase" id="RU004514"/>
    </source>
</evidence>
<accession>A0A430B924</accession>
<feature type="modified residue" description="N6-(pyridoxal phosphate)lysine" evidence="2 3">
    <location>
        <position position="38"/>
    </location>
</feature>
<keyword evidence="1 2" id="KW-0663">Pyridoxal phosphate</keyword>
<sequence>MLEQTLKTNIQKIEKNIQEACETSSRDVDSIKLICVSKSVDNETTKQVVDQGIVHFAENRMEKLLEKKEFLKEDRHIKWHFIGNLQRRKVKTIINEIDYFHALDNVKLASEIDKRAEKQIKCFVQVNVSGEESKQGVSPDSLDEFIDSLSVFENIVVVGLMTMAPYEASNDELHHIFSDLNRLKTAIESKQLAYAPCKELSMGMSRDYDVAISEGATFVRVGSSFFDDDEKEVGTDEFI</sequence>
<dbReference type="Gene3D" id="3.20.20.10">
    <property type="entry name" value="Alanine racemase"/>
    <property type="match status" value="1"/>
</dbReference>
<organism evidence="6 7">
    <name type="scientific">Vagococcus carniphilus</name>
    <dbReference type="NCBI Taxonomy" id="218144"/>
    <lineage>
        <taxon>Bacteria</taxon>
        <taxon>Bacillati</taxon>
        <taxon>Bacillota</taxon>
        <taxon>Bacilli</taxon>
        <taxon>Lactobacillales</taxon>
        <taxon>Enterococcaceae</taxon>
        <taxon>Vagococcus</taxon>
    </lineage>
</organism>
<dbReference type="PIRSF" id="PIRSF004848">
    <property type="entry name" value="YBL036c_PLPDEIII"/>
    <property type="match status" value="1"/>
</dbReference>
<feature type="domain" description="Alanine racemase N-terminal" evidence="5">
    <location>
        <begin position="9"/>
        <end position="226"/>
    </location>
</feature>
<dbReference type="NCBIfam" id="TIGR00044">
    <property type="entry name" value="YggS family pyridoxal phosphate-dependent enzyme"/>
    <property type="match status" value="1"/>
</dbReference>
<evidence type="ECO:0000259" key="5">
    <source>
        <dbReference type="Pfam" id="PF01168"/>
    </source>
</evidence>
<dbReference type="Proteomes" id="UP000288028">
    <property type="component" value="Unassembled WGS sequence"/>
</dbReference>
<dbReference type="InterPro" id="IPR011078">
    <property type="entry name" value="PyrdxlP_homeostasis"/>
</dbReference>
<dbReference type="AlphaFoldDB" id="A0A430B924"/>
<comment type="similarity">
    <text evidence="2 4">Belongs to the pyridoxal phosphate-binding protein YggS/PROSC family.</text>
</comment>
<dbReference type="CDD" id="cd00635">
    <property type="entry name" value="PLPDE_III_YBL036c_like"/>
    <property type="match status" value="1"/>
</dbReference>
<dbReference type="EMBL" id="NGKB01000001">
    <property type="protein sequence ID" value="RSU16856.1"/>
    <property type="molecule type" value="Genomic_DNA"/>
</dbReference>
<name>A0A430B924_9ENTE</name>
<comment type="function">
    <text evidence="2">Pyridoxal 5'-phosphate (PLP)-binding protein, which is involved in PLP homeostasis.</text>
</comment>
<dbReference type="FunFam" id="3.20.20.10:FF:000011">
    <property type="entry name" value="Pyridoxal phosphate homeostasis protein"/>
    <property type="match status" value="1"/>
</dbReference>
<dbReference type="InterPro" id="IPR001608">
    <property type="entry name" value="Ala_racemase_N"/>
</dbReference>
<dbReference type="InterPro" id="IPR029066">
    <property type="entry name" value="PLP-binding_barrel"/>
</dbReference>
<evidence type="ECO:0000313" key="7">
    <source>
        <dbReference type="Proteomes" id="UP000288028"/>
    </source>
</evidence>
<reference evidence="6 7" key="1">
    <citation type="submission" date="2017-05" db="EMBL/GenBank/DDBJ databases">
        <title>Vagococcus spp. assemblies.</title>
        <authorList>
            <person name="Gulvik C.A."/>
        </authorList>
    </citation>
    <scope>NUCLEOTIDE SEQUENCE [LARGE SCALE GENOMIC DNA]</scope>
    <source>
        <strain evidence="6 7">SS1714</strain>
    </source>
</reference>
<protein>
    <recommendedName>
        <fullName evidence="2">Pyridoxal phosphate homeostasis protein</fullName>
        <shortName evidence="2">PLP homeostasis protein</shortName>
    </recommendedName>
</protein>
<evidence type="ECO:0000256" key="2">
    <source>
        <dbReference type="HAMAP-Rule" id="MF_02087"/>
    </source>
</evidence>
<dbReference type="PANTHER" id="PTHR10146">
    <property type="entry name" value="PROLINE SYNTHETASE CO-TRANSCRIBED BACTERIAL HOMOLOG PROTEIN"/>
    <property type="match status" value="1"/>
</dbReference>
<comment type="cofactor">
    <cofactor evidence="3">
        <name>pyridoxal 5'-phosphate</name>
        <dbReference type="ChEBI" id="CHEBI:597326"/>
    </cofactor>
</comment>
<dbReference type="GO" id="GO:0030170">
    <property type="term" value="F:pyridoxal phosphate binding"/>
    <property type="evidence" value="ECO:0007669"/>
    <property type="project" value="UniProtKB-UniRule"/>
</dbReference>
<dbReference type="PROSITE" id="PS01211">
    <property type="entry name" value="UPF0001"/>
    <property type="match status" value="1"/>
</dbReference>
<dbReference type="RefSeq" id="WP_126791097.1">
    <property type="nucleotide sequence ID" value="NZ_CP060720.1"/>
</dbReference>
<evidence type="ECO:0000256" key="1">
    <source>
        <dbReference type="ARBA" id="ARBA00022898"/>
    </source>
</evidence>
<comment type="caution">
    <text evidence="6">The sequence shown here is derived from an EMBL/GenBank/DDBJ whole genome shotgun (WGS) entry which is preliminary data.</text>
</comment>